<evidence type="ECO:0000313" key="1">
    <source>
        <dbReference type="EMBL" id="KAJ1921689.1"/>
    </source>
</evidence>
<dbReference type="Proteomes" id="UP001150538">
    <property type="component" value="Unassembled WGS sequence"/>
</dbReference>
<sequence>MKFDLSTAATIAAATVAPAAIASASGIVHPGGLALMAAPPGHHLHTRGLMIRDSFSNVNTGAYNNGQITNTGPLGYNSNSWNNGFNSHQDSASTPFGSSGNSNFNTWNNQHWDNRVAPAGYYGYGGYGHQGYGYPAYGYPHYGGFGSYHRYY</sequence>
<organism evidence="1 2">
    <name type="scientific">Mycoemilia scoparia</name>
    <dbReference type="NCBI Taxonomy" id="417184"/>
    <lineage>
        <taxon>Eukaryota</taxon>
        <taxon>Fungi</taxon>
        <taxon>Fungi incertae sedis</taxon>
        <taxon>Zoopagomycota</taxon>
        <taxon>Kickxellomycotina</taxon>
        <taxon>Kickxellomycetes</taxon>
        <taxon>Kickxellales</taxon>
        <taxon>Kickxellaceae</taxon>
        <taxon>Mycoemilia</taxon>
    </lineage>
</organism>
<name>A0A9W8DWK8_9FUNG</name>
<keyword evidence="2" id="KW-1185">Reference proteome</keyword>
<evidence type="ECO:0000313" key="2">
    <source>
        <dbReference type="Proteomes" id="UP001150538"/>
    </source>
</evidence>
<accession>A0A9W8DWK8</accession>
<proteinExistence type="predicted"/>
<protein>
    <submittedName>
        <fullName evidence="1">Uncharacterized protein</fullName>
    </submittedName>
</protein>
<reference evidence="1" key="1">
    <citation type="submission" date="2022-07" db="EMBL/GenBank/DDBJ databases">
        <title>Phylogenomic reconstructions and comparative analyses of Kickxellomycotina fungi.</title>
        <authorList>
            <person name="Reynolds N.K."/>
            <person name="Stajich J.E."/>
            <person name="Barry K."/>
            <person name="Grigoriev I.V."/>
            <person name="Crous P."/>
            <person name="Smith M.E."/>
        </authorList>
    </citation>
    <scope>NUCLEOTIDE SEQUENCE</scope>
    <source>
        <strain evidence="1">NBRC 100468</strain>
    </source>
</reference>
<dbReference type="AlphaFoldDB" id="A0A9W8DWK8"/>
<gene>
    <name evidence="1" type="ORF">H4219_000422</name>
</gene>
<comment type="caution">
    <text evidence="1">The sequence shown here is derived from an EMBL/GenBank/DDBJ whole genome shotgun (WGS) entry which is preliminary data.</text>
</comment>
<dbReference type="EMBL" id="JANBPU010000003">
    <property type="protein sequence ID" value="KAJ1921689.1"/>
    <property type="molecule type" value="Genomic_DNA"/>
</dbReference>
<dbReference type="OrthoDB" id="5588477at2759"/>